<evidence type="ECO:0000313" key="2">
    <source>
        <dbReference type="Proteomes" id="UP001057402"/>
    </source>
</evidence>
<proteinExistence type="predicted"/>
<dbReference type="Proteomes" id="UP001057402">
    <property type="component" value="Chromosome 11"/>
</dbReference>
<protein>
    <submittedName>
        <fullName evidence="1">Uncharacterized protein</fullName>
    </submittedName>
</protein>
<organism evidence="1 2">
    <name type="scientific">Melastoma candidum</name>
    <dbReference type="NCBI Taxonomy" id="119954"/>
    <lineage>
        <taxon>Eukaryota</taxon>
        <taxon>Viridiplantae</taxon>
        <taxon>Streptophyta</taxon>
        <taxon>Embryophyta</taxon>
        <taxon>Tracheophyta</taxon>
        <taxon>Spermatophyta</taxon>
        <taxon>Magnoliopsida</taxon>
        <taxon>eudicotyledons</taxon>
        <taxon>Gunneridae</taxon>
        <taxon>Pentapetalae</taxon>
        <taxon>rosids</taxon>
        <taxon>malvids</taxon>
        <taxon>Myrtales</taxon>
        <taxon>Melastomataceae</taxon>
        <taxon>Melastomatoideae</taxon>
        <taxon>Melastomateae</taxon>
        <taxon>Melastoma</taxon>
    </lineage>
</organism>
<gene>
    <name evidence="1" type="ORF">MLD38_037177</name>
</gene>
<comment type="caution">
    <text evidence="1">The sequence shown here is derived from an EMBL/GenBank/DDBJ whole genome shotgun (WGS) entry which is preliminary data.</text>
</comment>
<keyword evidence="2" id="KW-1185">Reference proteome</keyword>
<sequence>MFGRFSATRSFGSASSSSRTFLTVARGNGNLGSQVIADRGSLLLGSSGQQSGQPNLLHSSFFQQVRSFIQMRTVLKVADNSGAKKVMCIQSLDGKKGARLGDLIVVSVKEAMPNGKAKKGSVHHAVVVRAAMQRGRCDGSEIKFDDNACVLLDKKNHEPIGTRVFGPVPHELRKRKHIKILTLAQHIA</sequence>
<name>A0ACB9LLY1_9MYRT</name>
<reference evidence="2" key="1">
    <citation type="journal article" date="2023" name="Front. Plant Sci.">
        <title>Chromosomal-level genome assembly of Melastoma candidum provides insights into trichome evolution.</title>
        <authorList>
            <person name="Zhong Y."/>
            <person name="Wu W."/>
            <person name="Sun C."/>
            <person name="Zou P."/>
            <person name="Liu Y."/>
            <person name="Dai S."/>
            <person name="Zhou R."/>
        </authorList>
    </citation>
    <scope>NUCLEOTIDE SEQUENCE [LARGE SCALE GENOMIC DNA]</scope>
</reference>
<dbReference type="EMBL" id="CM042890">
    <property type="protein sequence ID" value="KAI4312360.1"/>
    <property type="molecule type" value="Genomic_DNA"/>
</dbReference>
<accession>A0ACB9LLY1</accession>
<evidence type="ECO:0000313" key="1">
    <source>
        <dbReference type="EMBL" id="KAI4312360.1"/>
    </source>
</evidence>